<evidence type="ECO:0000313" key="1">
    <source>
        <dbReference type="EMBL" id="GBR17186.1"/>
    </source>
</evidence>
<organism evidence="1 2">
    <name type="scientific">Gluconobacter frateurii NRIC 0228</name>
    <dbReference type="NCBI Taxonomy" id="1307946"/>
    <lineage>
        <taxon>Bacteria</taxon>
        <taxon>Pseudomonadati</taxon>
        <taxon>Pseudomonadota</taxon>
        <taxon>Alphaproteobacteria</taxon>
        <taxon>Acetobacterales</taxon>
        <taxon>Acetobacteraceae</taxon>
        <taxon>Gluconobacter</taxon>
    </lineage>
</organism>
<keyword evidence="2" id="KW-1185">Reference proteome</keyword>
<accession>A0ABQ0QFI3</accession>
<dbReference type="EMBL" id="BAQW01000013">
    <property type="protein sequence ID" value="GBR17186.1"/>
    <property type="molecule type" value="Genomic_DNA"/>
</dbReference>
<dbReference type="Proteomes" id="UP001061070">
    <property type="component" value="Unassembled WGS sequence"/>
</dbReference>
<evidence type="ECO:0000313" key="2">
    <source>
        <dbReference type="Proteomes" id="UP001061070"/>
    </source>
</evidence>
<gene>
    <name evidence="1" type="ORF">AA0228_2969</name>
</gene>
<proteinExistence type="predicted"/>
<reference evidence="1" key="1">
    <citation type="submission" date="2013-04" db="EMBL/GenBank/DDBJ databases">
        <title>The genome sequencing project of 58 acetic acid bacteria.</title>
        <authorList>
            <person name="Okamoto-Kainuma A."/>
            <person name="Ishikawa M."/>
            <person name="Umino S."/>
            <person name="Koizumi Y."/>
            <person name="Shiwa Y."/>
            <person name="Yoshikawa H."/>
            <person name="Matsutani M."/>
            <person name="Matsushita K."/>
        </authorList>
    </citation>
    <scope>NUCLEOTIDE SEQUENCE</scope>
    <source>
        <strain evidence="1">NRIC 0228</strain>
    </source>
</reference>
<name>A0ABQ0QFI3_9PROT</name>
<protein>
    <submittedName>
        <fullName evidence="1">Uncharacterized protein</fullName>
    </submittedName>
</protein>
<comment type="caution">
    <text evidence="1">The sequence shown here is derived from an EMBL/GenBank/DDBJ whole genome shotgun (WGS) entry which is preliminary data.</text>
</comment>
<sequence length="55" mass="6157">MDTASEAWLLADHLKFGHIEPHHVADLAQFCRVYSERSHVGPDMEHAGPEFIVAS</sequence>